<dbReference type="STRING" id="1073089.A0A1L9RPT3"/>
<dbReference type="PANTHER" id="PTHR35395:SF1">
    <property type="entry name" value="DUF6536 DOMAIN-CONTAINING PROTEIN"/>
    <property type="match status" value="1"/>
</dbReference>
<dbReference type="VEuPathDB" id="FungiDB:ASPWEDRAFT_26399"/>
<sequence length="825" mass="91748">MHNPSSSTPSIIPLLNTDGPASSDSPTPTQQRPWRRPFNNTKYHQLGSRESGIEMDNGLVETRSTTSHESTTNEEPKYKWTKRVRIAAGAAIAVLIINIILTVIASGIAYSKFDGQQFGFAVIYRGSCKLSNNWTTGLHLLINILSTIALAASNNCMQCLSAPSREEIDRAHGQYTWLHVGTASLQNLWFIPAKRRCLWFILFLTSLPFHNIYNSAVFSSDNLNSFEFGLATADSDLTNMSVDNESCFEQAVGQGMSDSTHGGFEYLDHETCTRTIQSAMHETRADCVACAPSQGMIIVLSDDIAGINHSVIYRLQTVDTNGDGAVDSQPLPWEIPIWGVDIPVPNGTVTVAPYEYRVLYKPLAGSDAELHNDMETLADYLGYMTSPREAAEGKDLQAFLDNSTNWQNASWASSVSLRKESVCTGYTGITTHKWNPYHLAGCLSQKVPEKCELLFSLPFCLVIIACNAIKVMCMLLAVSDDRLDVILTVGDAIASFLTHPDPTTKGRCLMSISSVRQGPQLWKEERWLPWKPSRASSAIANQSAKGYADRLPEKKIRWHRAAGSSQWGVTITLILLCLGTSGILYWVIFEGSVYQEWWMPSLWHRNIDSIPALVRRYGSPLPVLLFANTPQLLMSTLYLLYNNLLTHMLLVAEYADYACHRKSLRVSFPKGSQRSTYYLTIPYRYSVPLLIGSALAHWLLSQSIYYSRVLHYDKFGNPSATPVTDGAYFKGLPVLFFIGFLIMMLVFAVTLGFRRLKGNLPLAGNCSAAISAACHPPEDDRDAALKKVMWGEVDMSSDTVSEPEYHHCSFTSYEVVTPCPTRLYS</sequence>
<evidence type="ECO:0000256" key="1">
    <source>
        <dbReference type="SAM" id="MobiDB-lite"/>
    </source>
</evidence>
<proteinExistence type="predicted"/>
<dbReference type="InterPro" id="IPR046623">
    <property type="entry name" value="DUF6536"/>
</dbReference>
<accession>A0A1L9RPT3</accession>
<dbReference type="AlphaFoldDB" id="A0A1L9RPT3"/>
<evidence type="ECO:0000313" key="5">
    <source>
        <dbReference type="Proteomes" id="UP000184383"/>
    </source>
</evidence>
<feature type="region of interest" description="Disordered" evidence="1">
    <location>
        <begin position="1"/>
        <end position="47"/>
    </location>
</feature>
<feature type="transmembrane region" description="Helical" evidence="2">
    <location>
        <begin position="453"/>
        <end position="478"/>
    </location>
</feature>
<organism evidence="4 5">
    <name type="scientific">Aspergillus wentii DTO 134E9</name>
    <dbReference type="NCBI Taxonomy" id="1073089"/>
    <lineage>
        <taxon>Eukaryota</taxon>
        <taxon>Fungi</taxon>
        <taxon>Dikarya</taxon>
        <taxon>Ascomycota</taxon>
        <taxon>Pezizomycotina</taxon>
        <taxon>Eurotiomycetes</taxon>
        <taxon>Eurotiomycetidae</taxon>
        <taxon>Eurotiales</taxon>
        <taxon>Aspergillaceae</taxon>
        <taxon>Aspergillus</taxon>
        <taxon>Aspergillus subgen. Cremei</taxon>
    </lineage>
</organism>
<keyword evidence="2" id="KW-0812">Transmembrane</keyword>
<keyword evidence="2" id="KW-1133">Transmembrane helix</keyword>
<feature type="transmembrane region" description="Helical" evidence="2">
    <location>
        <begin position="567"/>
        <end position="589"/>
    </location>
</feature>
<dbReference type="GeneID" id="63748696"/>
<dbReference type="RefSeq" id="XP_040690641.1">
    <property type="nucleotide sequence ID" value="XM_040832848.1"/>
</dbReference>
<feature type="transmembrane region" description="Helical" evidence="2">
    <location>
        <begin position="734"/>
        <end position="753"/>
    </location>
</feature>
<dbReference type="PANTHER" id="PTHR35395">
    <property type="entry name" value="DUF6536 DOMAIN-CONTAINING PROTEIN"/>
    <property type="match status" value="1"/>
</dbReference>
<feature type="transmembrane region" description="Helical" evidence="2">
    <location>
        <begin position="632"/>
        <end position="655"/>
    </location>
</feature>
<keyword evidence="2" id="KW-0472">Membrane</keyword>
<feature type="transmembrane region" description="Helical" evidence="2">
    <location>
        <begin position="676"/>
        <end position="700"/>
    </location>
</feature>
<gene>
    <name evidence="4" type="ORF">ASPWEDRAFT_26399</name>
</gene>
<feature type="compositionally biased region" description="Low complexity" evidence="1">
    <location>
        <begin position="1"/>
        <end position="13"/>
    </location>
</feature>
<reference evidence="5" key="1">
    <citation type="journal article" date="2017" name="Genome Biol.">
        <title>Comparative genomics reveals high biological diversity and specific adaptations in the industrially and medically important fungal genus Aspergillus.</title>
        <authorList>
            <person name="de Vries R.P."/>
            <person name="Riley R."/>
            <person name="Wiebenga A."/>
            <person name="Aguilar-Osorio G."/>
            <person name="Amillis S."/>
            <person name="Uchima C.A."/>
            <person name="Anderluh G."/>
            <person name="Asadollahi M."/>
            <person name="Askin M."/>
            <person name="Barry K."/>
            <person name="Battaglia E."/>
            <person name="Bayram O."/>
            <person name="Benocci T."/>
            <person name="Braus-Stromeyer S.A."/>
            <person name="Caldana C."/>
            <person name="Canovas D."/>
            <person name="Cerqueira G.C."/>
            <person name="Chen F."/>
            <person name="Chen W."/>
            <person name="Choi C."/>
            <person name="Clum A."/>
            <person name="Dos Santos R.A."/>
            <person name="Damasio A.R."/>
            <person name="Diallinas G."/>
            <person name="Emri T."/>
            <person name="Fekete E."/>
            <person name="Flipphi M."/>
            <person name="Freyberg S."/>
            <person name="Gallo A."/>
            <person name="Gournas C."/>
            <person name="Habgood R."/>
            <person name="Hainaut M."/>
            <person name="Harispe M.L."/>
            <person name="Henrissat B."/>
            <person name="Hilden K.S."/>
            <person name="Hope R."/>
            <person name="Hossain A."/>
            <person name="Karabika E."/>
            <person name="Karaffa L."/>
            <person name="Karanyi Z."/>
            <person name="Krasevec N."/>
            <person name="Kuo A."/>
            <person name="Kusch H."/>
            <person name="LaButti K."/>
            <person name="Lagendijk E.L."/>
            <person name="Lapidus A."/>
            <person name="Levasseur A."/>
            <person name="Lindquist E."/>
            <person name="Lipzen A."/>
            <person name="Logrieco A.F."/>
            <person name="MacCabe A."/>
            <person name="Maekelae M.R."/>
            <person name="Malavazi I."/>
            <person name="Melin P."/>
            <person name="Meyer V."/>
            <person name="Mielnichuk N."/>
            <person name="Miskei M."/>
            <person name="Molnar A.P."/>
            <person name="Mule G."/>
            <person name="Ngan C.Y."/>
            <person name="Orejas M."/>
            <person name="Orosz E."/>
            <person name="Ouedraogo J.P."/>
            <person name="Overkamp K.M."/>
            <person name="Park H.-S."/>
            <person name="Perrone G."/>
            <person name="Piumi F."/>
            <person name="Punt P.J."/>
            <person name="Ram A.F."/>
            <person name="Ramon A."/>
            <person name="Rauscher S."/>
            <person name="Record E."/>
            <person name="Riano-Pachon D.M."/>
            <person name="Robert V."/>
            <person name="Roehrig J."/>
            <person name="Ruller R."/>
            <person name="Salamov A."/>
            <person name="Salih N.S."/>
            <person name="Samson R.A."/>
            <person name="Sandor E."/>
            <person name="Sanguinetti M."/>
            <person name="Schuetze T."/>
            <person name="Sepcic K."/>
            <person name="Shelest E."/>
            <person name="Sherlock G."/>
            <person name="Sophianopoulou V."/>
            <person name="Squina F.M."/>
            <person name="Sun H."/>
            <person name="Susca A."/>
            <person name="Todd R.B."/>
            <person name="Tsang A."/>
            <person name="Unkles S.E."/>
            <person name="van de Wiele N."/>
            <person name="van Rossen-Uffink D."/>
            <person name="Oliveira J.V."/>
            <person name="Vesth T.C."/>
            <person name="Visser J."/>
            <person name="Yu J.-H."/>
            <person name="Zhou M."/>
            <person name="Andersen M.R."/>
            <person name="Archer D.B."/>
            <person name="Baker S.E."/>
            <person name="Benoit I."/>
            <person name="Brakhage A.A."/>
            <person name="Braus G.H."/>
            <person name="Fischer R."/>
            <person name="Frisvad J.C."/>
            <person name="Goldman G.H."/>
            <person name="Houbraken J."/>
            <person name="Oakley B."/>
            <person name="Pocsi I."/>
            <person name="Scazzocchio C."/>
            <person name="Seiboth B."/>
            <person name="vanKuyk P.A."/>
            <person name="Wortman J."/>
            <person name="Dyer P.S."/>
            <person name="Grigoriev I.V."/>
        </authorList>
    </citation>
    <scope>NUCLEOTIDE SEQUENCE [LARGE SCALE GENOMIC DNA]</scope>
    <source>
        <strain evidence="5">DTO 134E9</strain>
    </source>
</reference>
<dbReference type="EMBL" id="KV878211">
    <property type="protein sequence ID" value="OJJ36965.1"/>
    <property type="molecule type" value="Genomic_DNA"/>
</dbReference>
<protein>
    <recommendedName>
        <fullName evidence="3">DUF6536 domain-containing protein</fullName>
    </recommendedName>
</protein>
<evidence type="ECO:0000256" key="2">
    <source>
        <dbReference type="SAM" id="Phobius"/>
    </source>
</evidence>
<feature type="domain" description="DUF6536" evidence="3">
    <location>
        <begin position="80"/>
        <end position="233"/>
    </location>
</feature>
<dbReference type="Pfam" id="PF20163">
    <property type="entry name" value="DUF6536"/>
    <property type="match status" value="1"/>
</dbReference>
<name>A0A1L9RPT3_ASPWE</name>
<feature type="transmembrane region" description="Helical" evidence="2">
    <location>
        <begin position="86"/>
        <end position="110"/>
    </location>
</feature>
<evidence type="ECO:0000313" key="4">
    <source>
        <dbReference type="EMBL" id="OJJ36965.1"/>
    </source>
</evidence>
<keyword evidence="5" id="KW-1185">Reference proteome</keyword>
<dbReference type="OrthoDB" id="5429634at2759"/>
<dbReference type="Proteomes" id="UP000184383">
    <property type="component" value="Unassembled WGS sequence"/>
</dbReference>
<evidence type="ECO:0000259" key="3">
    <source>
        <dbReference type="Pfam" id="PF20163"/>
    </source>
</evidence>